<evidence type="ECO:0000313" key="3">
    <source>
        <dbReference type="WBParaSite" id="PSAMB.scaffold739size42317.g8322.t1"/>
    </source>
</evidence>
<dbReference type="WBParaSite" id="PSAMB.scaffold739size42317.g8322.t1">
    <property type="protein sequence ID" value="PSAMB.scaffold739size42317.g8322.t1"/>
    <property type="gene ID" value="PSAMB.scaffold739size42317.g8322"/>
</dbReference>
<evidence type="ECO:0000256" key="1">
    <source>
        <dbReference type="SAM" id="MobiDB-lite"/>
    </source>
</evidence>
<name>A0A914XCA1_9BILA</name>
<protein>
    <submittedName>
        <fullName evidence="3">Uncharacterized protein</fullName>
    </submittedName>
</protein>
<feature type="compositionally biased region" description="Polar residues" evidence="1">
    <location>
        <begin position="23"/>
        <end position="35"/>
    </location>
</feature>
<feature type="region of interest" description="Disordered" evidence="1">
    <location>
        <begin position="1"/>
        <end position="35"/>
    </location>
</feature>
<sequence length="102" mass="11290">MASSLDNDWIPPNVVRWRGAPGEQQSRGTSKTNSTATNVSINVSSVDSLDELLFCKEQEWKALKLAKELLQNVTVFPVLAAPDFLSLTGPMEAGRTEEQTYY</sequence>
<reference evidence="3" key="1">
    <citation type="submission" date="2022-11" db="UniProtKB">
        <authorList>
            <consortium name="WormBaseParasite"/>
        </authorList>
    </citation>
    <scope>IDENTIFICATION</scope>
</reference>
<accession>A0A914XCA1</accession>
<dbReference type="AlphaFoldDB" id="A0A914XCA1"/>
<organism evidence="2 3">
    <name type="scientific">Plectus sambesii</name>
    <dbReference type="NCBI Taxonomy" id="2011161"/>
    <lineage>
        <taxon>Eukaryota</taxon>
        <taxon>Metazoa</taxon>
        <taxon>Ecdysozoa</taxon>
        <taxon>Nematoda</taxon>
        <taxon>Chromadorea</taxon>
        <taxon>Plectida</taxon>
        <taxon>Plectina</taxon>
        <taxon>Plectoidea</taxon>
        <taxon>Plectidae</taxon>
        <taxon>Plectus</taxon>
    </lineage>
</organism>
<keyword evidence="2" id="KW-1185">Reference proteome</keyword>
<proteinExistence type="predicted"/>
<dbReference type="Proteomes" id="UP000887566">
    <property type="component" value="Unplaced"/>
</dbReference>
<evidence type="ECO:0000313" key="2">
    <source>
        <dbReference type="Proteomes" id="UP000887566"/>
    </source>
</evidence>